<accession>A0ABT0GPC0</accession>
<evidence type="ECO:0000259" key="2">
    <source>
        <dbReference type="Pfam" id="PF02120"/>
    </source>
</evidence>
<feature type="domain" description="Flagellar hook-length control protein-like C-terminal" evidence="2">
    <location>
        <begin position="281"/>
        <end position="352"/>
    </location>
</feature>
<dbReference type="EMBL" id="JALNMJ010000002">
    <property type="protein sequence ID" value="MCK7611285.1"/>
    <property type="molecule type" value="Genomic_DNA"/>
</dbReference>
<keyword evidence="3" id="KW-0282">Flagellum</keyword>
<feature type="compositionally biased region" description="Polar residues" evidence="1">
    <location>
        <begin position="422"/>
        <end position="432"/>
    </location>
</feature>
<evidence type="ECO:0000313" key="3">
    <source>
        <dbReference type="EMBL" id="MCK7611285.1"/>
    </source>
</evidence>
<proteinExistence type="predicted"/>
<protein>
    <submittedName>
        <fullName evidence="3">Flagellar hook-length control protein FliK</fullName>
    </submittedName>
</protein>
<dbReference type="InterPro" id="IPR021136">
    <property type="entry name" value="Flagellar_hook_control-like_C"/>
</dbReference>
<feature type="compositionally biased region" description="Low complexity" evidence="1">
    <location>
        <begin position="63"/>
        <end position="74"/>
    </location>
</feature>
<keyword evidence="4" id="KW-1185">Reference proteome</keyword>
<dbReference type="InterPro" id="IPR038610">
    <property type="entry name" value="FliK-like_C_sf"/>
</dbReference>
<keyword evidence="3" id="KW-0969">Cilium</keyword>
<dbReference type="Gene3D" id="3.30.750.140">
    <property type="match status" value="1"/>
</dbReference>
<feature type="compositionally biased region" description="Basic and acidic residues" evidence="1">
    <location>
        <begin position="397"/>
        <end position="406"/>
    </location>
</feature>
<feature type="compositionally biased region" description="Polar residues" evidence="1">
    <location>
        <begin position="20"/>
        <end position="31"/>
    </location>
</feature>
<keyword evidence="3" id="KW-0966">Cell projection</keyword>
<evidence type="ECO:0000313" key="4">
    <source>
        <dbReference type="Proteomes" id="UP001431221"/>
    </source>
</evidence>
<evidence type="ECO:0000256" key="1">
    <source>
        <dbReference type="SAM" id="MobiDB-lite"/>
    </source>
</evidence>
<comment type="caution">
    <text evidence="3">The sequence shown here is derived from an EMBL/GenBank/DDBJ whole genome shotgun (WGS) entry which is preliminary data.</text>
</comment>
<dbReference type="CDD" id="cd17470">
    <property type="entry name" value="T3SS_Flik_C"/>
    <property type="match status" value="1"/>
</dbReference>
<sequence>MTVNTSALIPAATKSGKSVDGSTGERSQQSAKDAAAAFQSVLRGMKGEGTPVEGAGDTGAGAQGQNPGQGDADANTAVDQTGGTAEDAAKLPSGTAFSTSNLVDALRQVSHNVMSRVSGGEAGDTVQANGGDAIADGRPGAAATLSLEAVLVPKPGQIAKGLAYQAGAATPSHVMMPARTGQDLTGQEGAGKTGTSSLFAQFGVEPESVSEPLTAGSRRSLLPEEAAGTVKILRQETHFAPNLRLSPAQQVGDELATALKSLASETARAGQGGVTHKAEGPVLKTLDIQLTPHELGTVKVSLRMVGDTVEVTLQTSKAQTAELLRHDRQLLDQMLRATGFKADAITIQVADDRGTVAAGSSANGNSVMNQNNSGNGAFGDGQSQNSGNNASGQHQGRSGERARDEQFQFSEQTRGNGHEEATGNSLSDGLYL</sequence>
<feature type="region of interest" description="Disordered" evidence="1">
    <location>
        <begin position="1"/>
        <end position="95"/>
    </location>
</feature>
<gene>
    <name evidence="3" type="ORF">M0H32_03855</name>
</gene>
<dbReference type="Proteomes" id="UP001431221">
    <property type="component" value="Unassembled WGS sequence"/>
</dbReference>
<feature type="region of interest" description="Disordered" evidence="1">
    <location>
        <begin position="358"/>
        <end position="432"/>
    </location>
</feature>
<name>A0ABT0GPC0_9HYPH</name>
<reference evidence="3" key="1">
    <citation type="submission" date="2022-04" db="EMBL/GenBank/DDBJ databases">
        <title>Roseibium sp. CAU 1639 isolated from mud.</title>
        <authorList>
            <person name="Kim W."/>
        </authorList>
    </citation>
    <scope>NUCLEOTIDE SEQUENCE</scope>
    <source>
        <strain evidence="3">CAU 1639</strain>
    </source>
</reference>
<organism evidence="3 4">
    <name type="scientific">Roseibium sediminicola</name>
    <dbReference type="NCBI Taxonomy" id="2933272"/>
    <lineage>
        <taxon>Bacteria</taxon>
        <taxon>Pseudomonadati</taxon>
        <taxon>Pseudomonadota</taxon>
        <taxon>Alphaproteobacteria</taxon>
        <taxon>Hyphomicrobiales</taxon>
        <taxon>Stappiaceae</taxon>
        <taxon>Roseibium</taxon>
    </lineage>
</organism>
<feature type="compositionally biased region" description="Polar residues" evidence="1">
    <location>
        <begin position="358"/>
        <end position="396"/>
    </location>
</feature>
<dbReference type="RefSeq" id="WP_248150892.1">
    <property type="nucleotide sequence ID" value="NZ_JALNMJ010000002.1"/>
</dbReference>
<dbReference type="Pfam" id="PF02120">
    <property type="entry name" value="Flg_hook"/>
    <property type="match status" value="1"/>
</dbReference>